<name>A0ACD1E0J8_9MICO</name>
<organism evidence="1 2">
    <name type="scientific">Curtobacterium aetherium</name>
    <dbReference type="NCBI Taxonomy" id="2841594"/>
    <lineage>
        <taxon>Bacteria</taxon>
        <taxon>Bacillati</taxon>
        <taxon>Actinomycetota</taxon>
        <taxon>Actinomycetes</taxon>
        <taxon>Micrococcales</taxon>
        <taxon>Microbacteriaceae</taxon>
        <taxon>Curtobacterium</taxon>
    </lineage>
</organism>
<accession>A0ACD1E0J8</accession>
<dbReference type="EMBL" id="CP076544">
    <property type="protein sequence ID" value="QWS32317.1"/>
    <property type="molecule type" value="Genomic_DNA"/>
</dbReference>
<proteinExistence type="predicted"/>
<reference evidence="1" key="1">
    <citation type="submission" date="2021-06" db="EMBL/GenBank/DDBJ databases">
        <authorList>
            <person name="Ellington A.J."/>
            <person name="Bryan N.C."/>
            <person name="Christner B.C."/>
            <person name="Reisch C.R."/>
        </authorList>
    </citation>
    <scope>NUCLEOTIDE SEQUENCE</scope>
    <source>
        <strain evidence="1">L6-1</strain>
    </source>
</reference>
<dbReference type="Proteomes" id="UP000681794">
    <property type="component" value="Chromosome"/>
</dbReference>
<gene>
    <name evidence="1" type="ORF">KM842_08275</name>
</gene>
<evidence type="ECO:0000313" key="1">
    <source>
        <dbReference type="EMBL" id="QWS32317.1"/>
    </source>
</evidence>
<keyword evidence="2" id="KW-1185">Reference proteome</keyword>
<sequence>MTNTTDTSEPVIGGNAGAAAPTPDVTGATDAGRASRPKGPNGPDGRDGTTGPKRRRRAVWGVMSTREKAVRYVLLVVVLFITIGPFLWQLSTSLKGTGEDIYTANPSFIPSQPTFGNYLRVGEAIPVFGYIGNSLIVAAIDVIGNIVFATLAGFALARLQWRGRKIILGLFLATLVLPGEATIISQFVTVKDLGLADSLVGVALPGMIAALNVLLMFNAFRQVPEEIDQAAVMDGANAMQRLRYISLPAVQGTIAVIAIFSFIGAWDDFLWPLIVLQSPDKLTLTVGLQYLQGTFATDQRMIAAGTMIAFIPIAVIFAVLQRFFFKGVEEGGVKG</sequence>
<protein>
    <submittedName>
        <fullName evidence="1">Carbohydrate ABC transporter permease</fullName>
    </submittedName>
</protein>
<evidence type="ECO:0000313" key="2">
    <source>
        <dbReference type="Proteomes" id="UP000681794"/>
    </source>
</evidence>